<proteinExistence type="predicted"/>
<protein>
    <submittedName>
        <fullName evidence="1">Uncharacterized protein</fullName>
    </submittedName>
</protein>
<dbReference type="EMBL" id="CP024770">
    <property type="protein sequence ID" value="QGY33145.1"/>
    <property type="molecule type" value="Genomic_DNA"/>
</dbReference>
<evidence type="ECO:0000313" key="2">
    <source>
        <dbReference type="Proteomes" id="UP000502005"/>
    </source>
</evidence>
<reference evidence="1 2" key="1">
    <citation type="submission" date="2017-11" db="EMBL/GenBank/DDBJ databases">
        <title>Genome sequence of Pantoea cypripedii NE1.</title>
        <authorList>
            <person name="Nascimento F.X."/>
        </authorList>
    </citation>
    <scope>NUCLEOTIDE SEQUENCE [LARGE SCALE GENOMIC DNA]</scope>
    <source>
        <strain evidence="1 2">NE1</strain>
        <plasmid evidence="2">pne1b</plasmid>
    </source>
</reference>
<gene>
    <name evidence="1" type="ORF">CUN67_29980</name>
</gene>
<accession>A0A6B9GHH4</accession>
<sequence>MGHVYAPIYSSVIFHYAVESCADFRKRLLDMNATLPIYAVWLRTAIMPQRLRCAIDALKAAFERQSL</sequence>
<dbReference type="Proteomes" id="UP000502005">
    <property type="component" value="Plasmid pNE1B"/>
</dbReference>
<name>A0A6B9GHH4_PANCY</name>
<evidence type="ECO:0000313" key="1">
    <source>
        <dbReference type="EMBL" id="QGY33145.1"/>
    </source>
</evidence>
<organism evidence="1 2">
    <name type="scientific">Pantoea cypripedii</name>
    <name type="common">Pectobacterium cypripedii</name>
    <name type="synonym">Erwinia cypripedii</name>
    <dbReference type="NCBI Taxonomy" id="55209"/>
    <lineage>
        <taxon>Bacteria</taxon>
        <taxon>Pseudomonadati</taxon>
        <taxon>Pseudomonadota</taxon>
        <taxon>Gammaproteobacteria</taxon>
        <taxon>Enterobacterales</taxon>
        <taxon>Erwiniaceae</taxon>
        <taxon>Pantoea</taxon>
    </lineage>
</organism>
<keyword evidence="1" id="KW-0614">Plasmid</keyword>
<dbReference type="AlphaFoldDB" id="A0A6B9GHH4"/>
<geneLocation type="plasmid" evidence="2">
    <name>pne1b</name>
</geneLocation>